<dbReference type="EMBL" id="AZHA01000003">
    <property type="protein sequence ID" value="OAA49725.1"/>
    <property type="molecule type" value="Genomic_DNA"/>
</dbReference>
<evidence type="ECO:0000256" key="2">
    <source>
        <dbReference type="ARBA" id="ARBA00022630"/>
    </source>
</evidence>
<proteinExistence type="inferred from homology"/>
<dbReference type="PRINTS" id="PR00420">
    <property type="entry name" value="RNGMNOXGNASE"/>
</dbReference>
<keyword evidence="4" id="KW-0560">Oxidoreductase</keyword>
<keyword evidence="8" id="KW-1185">Reference proteome</keyword>
<dbReference type="Pfam" id="PF01494">
    <property type="entry name" value="FAD_binding_3"/>
    <property type="match status" value="1"/>
</dbReference>
<dbReference type="OrthoDB" id="9993796at2759"/>
<organism evidence="7 8">
    <name type="scientific">Beauveria brongniartii RCEF 3172</name>
    <dbReference type="NCBI Taxonomy" id="1081107"/>
    <lineage>
        <taxon>Eukaryota</taxon>
        <taxon>Fungi</taxon>
        <taxon>Dikarya</taxon>
        <taxon>Ascomycota</taxon>
        <taxon>Pezizomycotina</taxon>
        <taxon>Sordariomycetes</taxon>
        <taxon>Hypocreomycetidae</taxon>
        <taxon>Hypocreales</taxon>
        <taxon>Cordycipitaceae</taxon>
        <taxon>Beauveria</taxon>
        <taxon>Beauveria brongniartii</taxon>
    </lineage>
</organism>
<evidence type="ECO:0000313" key="8">
    <source>
        <dbReference type="Proteomes" id="UP000076863"/>
    </source>
</evidence>
<evidence type="ECO:0000313" key="7">
    <source>
        <dbReference type="EMBL" id="OAA49725.1"/>
    </source>
</evidence>
<protein>
    <submittedName>
        <fullName evidence="7">FAD dependent oxidoreductase</fullName>
    </submittedName>
</protein>
<dbReference type="InterPro" id="IPR002938">
    <property type="entry name" value="FAD-bd"/>
</dbReference>
<dbReference type="SUPFAM" id="SSF51905">
    <property type="entry name" value="FAD/NAD(P)-binding domain"/>
    <property type="match status" value="1"/>
</dbReference>
<comment type="caution">
    <text evidence="7">The sequence shown here is derived from an EMBL/GenBank/DDBJ whole genome shotgun (WGS) entry which is preliminary data.</text>
</comment>
<keyword evidence="2" id="KW-0285">Flavoprotein</keyword>
<reference evidence="7 8" key="1">
    <citation type="journal article" date="2016" name="Genome Biol. Evol.">
        <title>Divergent and convergent evolution of fungal pathogenicity.</title>
        <authorList>
            <person name="Shang Y."/>
            <person name="Xiao G."/>
            <person name="Zheng P."/>
            <person name="Cen K."/>
            <person name="Zhan S."/>
            <person name="Wang C."/>
        </authorList>
    </citation>
    <scope>NUCLEOTIDE SEQUENCE [LARGE SCALE GENOMIC DNA]</scope>
    <source>
        <strain evidence="7 8">RCEF 3172</strain>
    </source>
</reference>
<accession>A0A167J2R6</accession>
<keyword evidence="3" id="KW-0274">FAD</keyword>
<dbReference type="Gene3D" id="3.50.50.60">
    <property type="entry name" value="FAD/NAD(P)-binding domain"/>
    <property type="match status" value="1"/>
</dbReference>
<comment type="similarity">
    <text evidence="1">Belongs to the paxM FAD-dependent monooxygenase family.</text>
</comment>
<evidence type="ECO:0000256" key="1">
    <source>
        <dbReference type="ARBA" id="ARBA00007992"/>
    </source>
</evidence>
<dbReference type="InterPro" id="IPR036188">
    <property type="entry name" value="FAD/NAD-bd_sf"/>
</dbReference>
<dbReference type="Proteomes" id="UP000076863">
    <property type="component" value="Unassembled WGS sequence"/>
</dbReference>
<evidence type="ECO:0000256" key="4">
    <source>
        <dbReference type="ARBA" id="ARBA00023002"/>
    </source>
</evidence>
<evidence type="ECO:0000256" key="5">
    <source>
        <dbReference type="ARBA" id="ARBA00023033"/>
    </source>
</evidence>
<sequence length="438" mass="47352">MTSPPDPAVYDIAIIGAGLGGLSAAIALRRAGHSVTVYERRAFANEVGASLSLASNGARLLASWDVDVAAARPVTLRNLIRHDWTSGAVVGTYPLGDYRARFGTDYHNLHRVDLHCVLKETAVAQDGEGRPAVLRTWRKATALDPETGVVRFEDGEEARHEVVVCADGIRSAMRSEIGVTPDVTPSESCCYRCIITRDKLAALGLAAFADDSAIEFWGGDGIDKIVMSPCAGNSVVSCYCFYPSSKNAAAASSASSDSSWHTAATGAQLAATFPTLDPRLRLLFENASDVHIWRLQHHAPYRHWTRGVATLLGDAAHPMMPDQSQGACMAVEDAGALGILFGKRYVGVVAGVRDKLLLYERVRRERATRVQEASRRARTDISERIGWSSASDRPGKLTIEEVCGYDMEAHVAEVVAAWQREKSEVDTGTESKPNRCVV</sequence>
<dbReference type="AlphaFoldDB" id="A0A167J2R6"/>
<dbReference type="InterPro" id="IPR050493">
    <property type="entry name" value="FAD-dep_Monooxygenase_BioMet"/>
</dbReference>
<dbReference type="SUPFAM" id="SSF54373">
    <property type="entry name" value="FAD-linked reductases, C-terminal domain"/>
    <property type="match status" value="1"/>
</dbReference>
<evidence type="ECO:0000256" key="3">
    <source>
        <dbReference type="ARBA" id="ARBA00022827"/>
    </source>
</evidence>
<name>A0A167J2R6_9HYPO</name>
<dbReference type="GO" id="GO:0004497">
    <property type="term" value="F:monooxygenase activity"/>
    <property type="evidence" value="ECO:0007669"/>
    <property type="project" value="UniProtKB-KW"/>
</dbReference>
<feature type="domain" description="FAD-binding" evidence="6">
    <location>
        <begin position="11"/>
        <end position="372"/>
    </location>
</feature>
<dbReference type="GO" id="GO:0071949">
    <property type="term" value="F:FAD binding"/>
    <property type="evidence" value="ECO:0007669"/>
    <property type="project" value="InterPro"/>
</dbReference>
<dbReference type="PANTHER" id="PTHR13789:SF172">
    <property type="entry name" value="HYDROXYLASE, PUTATIVE (AFU_ORTHOLOGUE AFUA_1G12410)-RELATED"/>
    <property type="match status" value="1"/>
</dbReference>
<gene>
    <name evidence="7" type="ORF">BBO_01360</name>
</gene>
<dbReference type="PANTHER" id="PTHR13789">
    <property type="entry name" value="MONOOXYGENASE"/>
    <property type="match status" value="1"/>
</dbReference>
<evidence type="ECO:0000259" key="6">
    <source>
        <dbReference type="Pfam" id="PF01494"/>
    </source>
</evidence>
<keyword evidence="5" id="KW-0503">Monooxygenase</keyword>